<protein>
    <submittedName>
        <fullName evidence="1">Uncharacterized protein</fullName>
    </submittedName>
</protein>
<proteinExistence type="predicted"/>
<evidence type="ECO:0000313" key="1">
    <source>
        <dbReference type="EMBL" id="CAK7945770.1"/>
    </source>
</evidence>
<sequence>MCASVLASERLIHSIVSASEFVVGTTAQTSERQKIKDLVTTGNGFVVKLNKAISILEPIDALTVDY</sequence>
<gene>
    <name evidence="1" type="ORF">PM001_LOCUS30920</name>
</gene>
<organism evidence="1 2">
    <name type="scientific">Peronospora matthiolae</name>
    <dbReference type="NCBI Taxonomy" id="2874970"/>
    <lineage>
        <taxon>Eukaryota</taxon>
        <taxon>Sar</taxon>
        <taxon>Stramenopiles</taxon>
        <taxon>Oomycota</taxon>
        <taxon>Peronosporomycetes</taxon>
        <taxon>Peronosporales</taxon>
        <taxon>Peronosporaceae</taxon>
        <taxon>Peronospora</taxon>
    </lineage>
</organism>
<accession>A0AAV1VGI0</accession>
<dbReference type="EMBL" id="CAKLBY020000338">
    <property type="protein sequence ID" value="CAK7945770.1"/>
    <property type="molecule type" value="Genomic_DNA"/>
</dbReference>
<dbReference type="AlphaFoldDB" id="A0AAV1VGI0"/>
<dbReference type="Proteomes" id="UP001162060">
    <property type="component" value="Unassembled WGS sequence"/>
</dbReference>
<name>A0AAV1VGI0_9STRA</name>
<comment type="caution">
    <text evidence="1">The sequence shown here is derived from an EMBL/GenBank/DDBJ whole genome shotgun (WGS) entry which is preliminary data.</text>
</comment>
<reference evidence="1" key="1">
    <citation type="submission" date="2024-01" db="EMBL/GenBank/DDBJ databases">
        <authorList>
            <person name="Webb A."/>
        </authorList>
    </citation>
    <scope>NUCLEOTIDE SEQUENCE</scope>
    <source>
        <strain evidence="1">Pm1</strain>
    </source>
</reference>
<evidence type="ECO:0000313" key="2">
    <source>
        <dbReference type="Proteomes" id="UP001162060"/>
    </source>
</evidence>